<evidence type="ECO:0000313" key="2">
    <source>
        <dbReference type="Proteomes" id="UP000824120"/>
    </source>
</evidence>
<accession>A0A9J5YHZ9</accession>
<reference evidence="1 2" key="1">
    <citation type="submission" date="2020-09" db="EMBL/GenBank/DDBJ databases">
        <title>De no assembly of potato wild relative species, Solanum commersonii.</title>
        <authorList>
            <person name="Cho K."/>
        </authorList>
    </citation>
    <scope>NUCLEOTIDE SEQUENCE [LARGE SCALE GENOMIC DNA]</scope>
    <source>
        <strain evidence="1">LZ3.2</strain>
        <tissue evidence="1">Leaf</tissue>
    </source>
</reference>
<dbReference type="EMBL" id="JACXVP010000006">
    <property type="protein sequence ID" value="KAG5599677.1"/>
    <property type="molecule type" value="Genomic_DNA"/>
</dbReference>
<name>A0A9J5YHZ9_SOLCO</name>
<feature type="non-terminal residue" evidence="1">
    <location>
        <position position="1"/>
    </location>
</feature>
<sequence>AQHTGTKCEVRPFGDSSSGLGNPQSFIPSFFSAFSFLFASKIQVQQFNKDVSNSSIQDLFIDVHNKTQITHARISCVLND</sequence>
<comment type="caution">
    <text evidence="1">The sequence shown here is derived from an EMBL/GenBank/DDBJ whole genome shotgun (WGS) entry which is preliminary data.</text>
</comment>
<protein>
    <submittedName>
        <fullName evidence="1">Uncharacterized protein</fullName>
    </submittedName>
</protein>
<dbReference type="AlphaFoldDB" id="A0A9J5YHZ9"/>
<dbReference type="Proteomes" id="UP000824120">
    <property type="component" value="Chromosome 6"/>
</dbReference>
<gene>
    <name evidence="1" type="ORF">H5410_031047</name>
</gene>
<organism evidence="1 2">
    <name type="scientific">Solanum commersonii</name>
    <name type="common">Commerson's wild potato</name>
    <name type="synonym">Commerson's nightshade</name>
    <dbReference type="NCBI Taxonomy" id="4109"/>
    <lineage>
        <taxon>Eukaryota</taxon>
        <taxon>Viridiplantae</taxon>
        <taxon>Streptophyta</taxon>
        <taxon>Embryophyta</taxon>
        <taxon>Tracheophyta</taxon>
        <taxon>Spermatophyta</taxon>
        <taxon>Magnoliopsida</taxon>
        <taxon>eudicotyledons</taxon>
        <taxon>Gunneridae</taxon>
        <taxon>Pentapetalae</taxon>
        <taxon>asterids</taxon>
        <taxon>lamiids</taxon>
        <taxon>Solanales</taxon>
        <taxon>Solanaceae</taxon>
        <taxon>Solanoideae</taxon>
        <taxon>Solaneae</taxon>
        <taxon>Solanum</taxon>
    </lineage>
</organism>
<proteinExistence type="predicted"/>
<evidence type="ECO:0000313" key="1">
    <source>
        <dbReference type="EMBL" id="KAG5599677.1"/>
    </source>
</evidence>
<keyword evidence="2" id="KW-1185">Reference proteome</keyword>